<name>A0ACB8CQI4_DERSI</name>
<keyword evidence="2" id="KW-1185">Reference proteome</keyword>
<dbReference type="Proteomes" id="UP000821865">
    <property type="component" value="Chromosome 5"/>
</dbReference>
<evidence type="ECO:0000313" key="2">
    <source>
        <dbReference type="Proteomes" id="UP000821865"/>
    </source>
</evidence>
<accession>A0ACB8CQI4</accession>
<gene>
    <name evidence="1" type="ORF">HPB49_006647</name>
</gene>
<protein>
    <submittedName>
        <fullName evidence="1">Uncharacterized protein</fullName>
    </submittedName>
</protein>
<organism evidence="1 2">
    <name type="scientific">Dermacentor silvarum</name>
    <name type="common">Tick</name>
    <dbReference type="NCBI Taxonomy" id="543639"/>
    <lineage>
        <taxon>Eukaryota</taxon>
        <taxon>Metazoa</taxon>
        <taxon>Ecdysozoa</taxon>
        <taxon>Arthropoda</taxon>
        <taxon>Chelicerata</taxon>
        <taxon>Arachnida</taxon>
        <taxon>Acari</taxon>
        <taxon>Parasitiformes</taxon>
        <taxon>Ixodida</taxon>
        <taxon>Ixodoidea</taxon>
        <taxon>Ixodidae</taxon>
        <taxon>Rhipicephalinae</taxon>
        <taxon>Dermacentor</taxon>
    </lineage>
</organism>
<evidence type="ECO:0000313" key="1">
    <source>
        <dbReference type="EMBL" id="KAH7949259.1"/>
    </source>
</evidence>
<proteinExistence type="predicted"/>
<sequence length="208" mass="23164">MDLKEPSFVQQCDLTDPVGAWNFHVLLETKDFPHAVDFSRTIVLQRPRCFSDGNASAHMLTMSRYSDLWNAYATLLAKVTYRSVAKQTAQTAQLLVQSTFPGAGRWSGYWNAERGSLKRTVQDMLLHNMMGIPVYGADVCDLHNGVDATTYDACSRDPQNSWKPTCPEAPGMSRTEGAESKALAKSSSCQNRSPLWYLSSFERAVLSL</sequence>
<reference evidence="1" key="1">
    <citation type="submission" date="2020-05" db="EMBL/GenBank/DDBJ databases">
        <title>Large-scale comparative analyses of tick genomes elucidate their genetic diversity and vector capacities.</title>
        <authorList>
            <person name="Jia N."/>
            <person name="Wang J."/>
            <person name="Shi W."/>
            <person name="Du L."/>
            <person name="Sun Y."/>
            <person name="Zhan W."/>
            <person name="Jiang J."/>
            <person name="Wang Q."/>
            <person name="Zhang B."/>
            <person name="Ji P."/>
            <person name="Sakyi L.B."/>
            <person name="Cui X."/>
            <person name="Yuan T."/>
            <person name="Jiang B."/>
            <person name="Yang W."/>
            <person name="Lam T.T.-Y."/>
            <person name="Chang Q."/>
            <person name="Ding S."/>
            <person name="Wang X."/>
            <person name="Zhu J."/>
            <person name="Ruan X."/>
            <person name="Zhao L."/>
            <person name="Wei J."/>
            <person name="Que T."/>
            <person name="Du C."/>
            <person name="Cheng J."/>
            <person name="Dai P."/>
            <person name="Han X."/>
            <person name="Huang E."/>
            <person name="Gao Y."/>
            <person name="Liu J."/>
            <person name="Shao H."/>
            <person name="Ye R."/>
            <person name="Li L."/>
            <person name="Wei W."/>
            <person name="Wang X."/>
            <person name="Wang C."/>
            <person name="Yang T."/>
            <person name="Huo Q."/>
            <person name="Li W."/>
            <person name="Guo W."/>
            <person name="Chen H."/>
            <person name="Zhou L."/>
            <person name="Ni X."/>
            <person name="Tian J."/>
            <person name="Zhou Y."/>
            <person name="Sheng Y."/>
            <person name="Liu T."/>
            <person name="Pan Y."/>
            <person name="Xia L."/>
            <person name="Li J."/>
            <person name="Zhao F."/>
            <person name="Cao W."/>
        </authorList>
    </citation>
    <scope>NUCLEOTIDE SEQUENCE</scope>
    <source>
        <strain evidence="1">Dsil-2018</strain>
    </source>
</reference>
<comment type="caution">
    <text evidence="1">The sequence shown here is derived from an EMBL/GenBank/DDBJ whole genome shotgun (WGS) entry which is preliminary data.</text>
</comment>
<dbReference type="EMBL" id="CM023474">
    <property type="protein sequence ID" value="KAH7949259.1"/>
    <property type="molecule type" value="Genomic_DNA"/>
</dbReference>